<reference evidence="13" key="1">
    <citation type="submission" date="2022-01" db="EMBL/GenBank/DDBJ databases">
        <title>Whole genome-based taxonomy of the Shewanellaceae.</title>
        <authorList>
            <person name="Martin-Rodriguez A.J."/>
        </authorList>
    </citation>
    <scope>NUCLEOTIDE SEQUENCE</scope>
    <source>
        <strain evidence="13">DSM 23803</strain>
    </source>
</reference>
<evidence type="ECO:0000256" key="2">
    <source>
        <dbReference type="ARBA" id="ARBA00006434"/>
    </source>
</evidence>
<evidence type="ECO:0000256" key="12">
    <source>
        <dbReference type="SAM" id="Phobius"/>
    </source>
</evidence>
<feature type="transmembrane region" description="Helical" evidence="12">
    <location>
        <begin position="218"/>
        <end position="239"/>
    </location>
</feature>
<evidence type="ECO:0000256" key="9">
    <source>
        <dbReference type="ARBA" id="ARBA00023136"/>
    </source>
</evidence>
<accession>A0A9X1ZF35</accession>
<dbReference type="InterPro" id="IPR038377">
    <property type="entry name" value="Na/Glc_symporter_sf"/>
</dbReference>
<dbReference type="GO" id="GO:0006814">
    <property type="term" value="P:sodium ion transport"/>
    <property type="evidence" value="ECO:0007669"/>
    <property type="project" value="UniProtKB-KW"/>
</dbReference>
<keyword evidence="10" id="KW-0739">Sodium transport</keyword>
<evidence type="ECO:0000256" key="4">
    <source>
        <dbReference type="ARBA" id="ARBA00022475"/>
    </source>
</evidence>
<evidence type="ECO:0000256" key="1">
    <source>
        <dbReference type="ARBA" id="ARBA00004651"/>
    </source>
</evidence>
<dbReference type="Proteomes" id="UP001139408">
    <property type="component" value="Unassembled WGS sequence"/>
</dbReference>
<sequence>MTIDMLVVLAYFFFLIAIGWMFRKFTTSTSDYFRGGGKMLWWMVGATAFMTQFSAWTFTGAAGRAFSDGFVVVVLFLANAFGYLMNYLYFAPRFRQLRVVTAIEAIRQRFGKTSEQFFTWAGMPDSLISAGIWLNGLAIFVSAVFDIPMETTIIVTGAVLVIMSVTGGSWAVVASDFMQMIVIMAVTITCAIAAYFYGGGIGNIIDKFHGNFMLGNDLNYVSIFVLWVVFIFVKQFGVMNNSINAYRYLCAKDSENAKKAAALACILMVVGPLIWFLPPWYVSAFMPEFALQYASMGDKAGDAAYLAFVQEVMPAGMVGLLMSAMFAATMSSMDSGLNRNAGIFVCNFYSPILREHASQKELVTVSKITTVVMGVIMILIGLFINSLSHLSLFDIVLNVGALIGFPMLIPVLLGMWIRKTPDWSGWTTLIVGGFVSYFFGIALTSGQFEAILGLETPLTDREWSDLKIGLSLAAHVVFTGGFFLMTMLVYKGLSPERKKEVDQLFINWNTPVIADSEDQQTLDTKQRSMLGNLITVAGFGVLIMALIPNEPTGRLMFLLCGSIVLVVGVLLVYAARSGNGTVKKLESQNA</sequence>
<dbReference type="GO" id="GO:0015293">
    <property type="term" value="F:symporter activity"/>
    <property type="evidence" value="ECO:0007669"/>
    <property type="project" value="TreeGrafter"/>
</dbReference>
<keyword evidence="6 12" id="KW-1133">Transmembrane helix</keyword>
<feature type="transmembrane region" description="Helical" evidence="12">
    <location>
        <begin position="39"/>
        <end position="58"/>
    </location>
</feature>
<evidence type="ECO:0000313" key="13">
    <source>
        <dbReference type="EMBL" id="MCL1105748.1"/>
    </source>
</evidence>
<evidence type="ECO:0000256" key="5">
    <source>
        <dbReference type="ARBA" id="ARBA00022692"/>
    </source>
</evidence>
<comment type="similarity">
    <text evidence="2 11">Belongs to the sodium:solute symporter (SSF) (TC 2.A.21) family.</text>
</comment>
<keyword evidence="3" id="KW-0813">Transport</keyword>
<evidence type="ECO:0000313" key="14">
    <source>
        <dbReference type="Proteomes" id="UP001139408"/>
    </source>
</evidence>
<feature type="transmembrane region" description="Helical" evidence="12">
    <location>
        <begin position="70"/>
        <end position="90"/>
    </location>
</feature>
<feature type="transmembrane region" description="Helical" evidence="12">
    <location>
        <begin position="468"/>
        <end position="490"/>
    </location>
</feature>
<dbReference type="AlphaFoldDB" id="A0A9X1ZF35"/>
<dbReference type="Pfam" id="PF00474">
    <property type="entry name" value="SSF"/>
    <property type="match status" value="1"/>
</dbReference>
<dbReference type="InterPro" id="IPR051163">
    <property type="entry name" value="Sodium:Solute_Symporter_SSF"/>
</dbReference>
<dbReference type="RefSeq" id="WP_188925332.1">
    <property type="nucleotide sequence ID" value="NZ_BMQI01000023.1"/>
</dbReference>
<feature type="transmembrane region" description="Helical" evidence="12">
    <location>
        <begin position="395"/>
        <end position="417"/>
    </location>
</feature>
<feature type="transmembrane region" description="Helical" evidence="12">
    <location>
        <begin position="429"/>
        <end position="448"/>
    </location>
</feature>
<feature type="transmembrane region" description="Helical" evidence="12">
    <location>
        <begin position="303"/>
        <end position="329"/>
    </location>
</feature>
<evidence type="ECO:0000256" key="10">
    <source>
        <dbReference type="ARBA" id="ARBA00023201"/>
    </source>
</evidence>
<dbReference type="PROSITE" id="PS50283">
    <property type="entry name" value="NA_SOLUT_SYMP_3"/>
    <property type="match status" value="1"/>
</dbReference>
<feature type="transmembrane region" description="Helical" evidence="12">
    <location>
        <begin position="555"/>
        <end position="575"/>
    </location>
</feature>
<dbReference type="Gene3D" id="1.20.1730.10">
    <property type="entry name" value="Sodium/glucose cotransporter"/>
    <property type="match status" value="1"/>
</dbReference>
<proteinExistence type="inferred from homology"/>
<dbReference type="PANTHER" id="PTHR42985:SF40">
    <property type="entry name" value="LD47995P-RELATED"/>
    <property type="match status" value="1"/>
</dbReference>
<name>A0A9X1ZF35_9GAMM</name>
<dbReference type="PANTHER" id="PTHR42985">
    <property type="entry name" value="SODIUM-COUPLED MONOCARBOXYLATE TRANSPORTER"/>
    <property type="match status" value="1"/>
</dbReference>
<feature type="transmembrane region" description="Helical" evidence="12">
    <location>
        <begin position="362"/>
        <end position="383"/>
    </location>
</feature>
<gene>
    <name evidence="13" type="ORF">L2749_10810</name>
</gene>
<organism evidence="13 14">
    <name type="scientific">Shewanella algicola</name>
    <dbReference type="NCBI Taxonomy" id="640633"/>
    <lineage>
        <taxon>Bacteria</taxon>
        <taxon>Pseudomonadati</taxon>
        <taxon>Pseudomonadota</taxon>
        <taxon>Gammaproteobacteria</taxon>
        <taxon>Alteromonadales</taxon>
        <taxon>Shewanellaceae</taxon>
        <taxon>Shewanella</taxon>
    </lineage>
</organism>
<evidence type="ECO:0000256" key="11">
    <source>
        <dbReference type="RuleBase" id="RU362091"/>
    </source>
</evidence>
<evidence type="ECO:0000256" key="6">
    <source>
        <dbReference type="ARBA" id="ARBA00022989"/>
    </source>
</evidence>
<feature type="transmembrane region" description="Helical" evidence="12">
    <location>
        <begin position="6"/>
        <end position="23"/>
    </location>
</feature>
<feature type="transmembrane region" description="Helical" evidence="12">
    <location>
        <begin position="117"/>
        <end position="145"/>
    </location>
</feature>
<evidence type="ECO:0000256" key="3">
    <source>
        <dbReference type="ARBA" id="ARBA00022448"/>
    </source>
</evidence>
<keyword evidence="7" id="KW-0915">Sodium</keyword>
<dbReference type="EMBL" id="JAKILJ010000022">
    <property type="protein sequence ID" value="MCL1105748.1"/>
    <property type="molecule type" value="Genomic_DNA"/>
</dbReference>
<feature type="transmembrane region" description="Helical" evidence="12">
    <location>
        <begin position="180"/>
        <end position="198"/>
    </location>
</feature>
<keyword evidence="9 12" id="KW-0472">Membrane</keyword>
<dbReference type="CDD" id="cd11477">
    <property type="entry name" value="SLC5sbd_u1"/>
    <property type="match status" value="1"/>
</dbReference>
<protein>
    <submittedName>
        <fullName evidence="13">Na+:solute symporter</fullName>
    </submittedName>
</protein>
<evidence type="ECO:0000256" key="7">
    <source>
        <dbReference type="ARBA" id="ARBA00023053"/>
    </source>
</evidence>
<dbReference type="GO" id="GO:0005886">
    <property type="term" value="C:plasma membrane"/>
    <property type="evidence" value="ECO:0007669"/>
    <property type="project" value="UniProtKB-SubCell"/>
</dbReference>
<feature type="transmembrane region" description="Helical" evidence="12">
    <location>
        <begin position="260"/>
        <end position="283"/>
    </location>
</feature>
<keyword evidence="5 12" id="KW-0812">Transmembrane</keyword>
<keyword evidence="14" id="KW-1185">Reference proteome</keyword>
<feature type="transmembrane region" description="Helical" evidence="12">
    <location>
        <begin position="151"/>
        <end position="173"/>
    </location>
</feature>
<evidence type="ECO:0000256" key="8">
    <source>
        <dbReference type="ARBA" id="ARBA00023065"/>
    </source>
</evidence>
<dbReference type="InterPro" id="IPR001734">
    <property type="entry name" value="Na/solute_symporter"/>
</dbReference>
<feature type="transmembrane region" description="Helical" evidence="12">
    <location>
        <begin position="529"/>
        <end position="549"/>
    </location>
</feature>
<keyword evidence="8" id="KW-0406">Ion transport</keyword>
<comment type="caution">
    <text evidence="13">The sequence shown here is derived from an EMBL/GenBank/DDBJ whole genome shotgun (WGS) entry which is preliminary data.</text>
</comment>
<keyword evidence="4" id="KW-1003">Cell membrane</keyword>
<comment type="subcellular location">
    <subcellularLocation>
        <location evidence="1">Cell membrane</location>
        <topology evidence="1">Multi-pass membrane protein</topology>
    </subcellularLocation>
</comment>